<reference evidence="2 3" key="1">
    <citation type="journal article" date="2019" name="Commun. Biol.">
        <title>The bagworm genome reveals a unique fibroin gene that provides high tensile strength.</title>
        <authorList>
            <person name="Kono N."/>
            <person name="Nakamura H."/>
            <person name="Ohtoshi R."/>
            <person name="Tomita M."/>
            <person name="Numata K."/>
            <person name="Arakawa K."/>
        </authorList>
    </citation>
    <scope>NUCLEOTIDE SEQUENCE [LARGE SCALE GENOMIC DNA]</scope>
</reference>
<dbReference type="AlphaFoldDB" id="A0A4C1ZJX3"/>
<evidence type="ECO:0000313" key="2">
    <source>
        <dbReference type="EMBL" id="GBP88058.1"/>
    </source>
</evidence>
<name>A0A4C1ZJX3_EUMVA</name>
<keyword evidence="3" id="KW-1185">Reference proteome</keyword>
<sequence length="120" mass="13453">MRDFASLPHEPAVSKATEVKRYVSFSMMYFRCIRLVSDSGLGAAFEMGRCERVALPNLRCHVEISDKHMSNASSARIWRHAGAARRQRPSGAELDRPRPIASNNVKNECKMAHCVHSVTP</sequence>
<organism evidence="2 3">
    <name type="scientific">Eumeta variegata</name>
    <name type="common">Bagworm moth</name>
    <name type="synonym">Eumeta japonica</name>
    <dbReference type="NCBI Taxonomy" id="151549"/>
    <lineage>
        <taxon>Eukaryota</taxon>
        <taxon>Metazoa</taxon>
        <taxon>Ecdysozoa</taxon>
        <taxon>Arthropoda</taxon>
        <taxon>Hexapoda</taxon>
        <taxon>Insecta</taxon>
        <taxon>Pterygota</taxon>
        <taxon>Neoptera</taxon>
        <taxon>Endopterygota</taxon>
        <taxon>Lepidoptera</taxon>
        <taxon>Glossata</taxon>
        <taxon>Ditrysia</taxon>
        <taxon>Tineoidea</taxon>
        <taxon>Psychidae</taxon>
        <taxon>Oiketicinae</taxon>
        <taxon>Eumeta</taxon>
    </lineage>
</organism>
<protein>
    <submittedName>
        <fullName evidence="2">Uncharacterized protein</fullName>
    </submittedName>
</protein>
<feature type="region of interest" description="Disordered" evidence="1">
    <location>
        <begin position="80"/>
        <end position="100"/>
    </location>
</feature>
<comment type="caution">
    <text evidence="2">The sequence shown here is derived from an EMBL/GenBank/DDBJ whole genome shotgun (WGS) entry which is preliminary data.</text>
</comment>
<dbReference type="EMBL" id="BGZK01001902">
    <property type="protein sequence ID" value="GBP88058.1"/>
    <property type="molecule type" value="Genomic_DNA"/>
</dbReference>
<evidence type="ECO:0000313" key="3">
    <source>
        <dbReference type="Proteomes" id="UP000299102"/>
    </source>
</evidence>
<proteinExistence type="predicted"/>
<evidence type="ECO:0000256" key="1">
    <source>
        <dbReference type="SAM" id="MobiDB-lite"/>
    </source>
</evidence>
<gene>
    <name evidence="2" type="ORF">EVAR_60070_1</name>
</gene>
<accession>A0A4C1ZJX3</accession>
<dbReference type="Proteomes" id="UP000299102">
    <property type="component" value="Unassembled WGS sequence"/>
</dbReference>